<name>A0AAD9GH31_BABDI</name>
<evidence type="ECO:0000313" key="1">
    <source>
        <dbReference type="EMBL" id="KAK1938342.1"/>
    </source>
</evidence>
<dbReference type="AlphaFoldDB" id="A0AAD9GH31"/>
<organism evidence="1 2">
    <name type="scientific">Babesia divergens</name>
    <dbReference type="NCBI Taxonomy" id="32595"/>
    <lineage>
        <taxon>Eukaryota</taxon>
        <taxon>Sar</taxon>
        <taxon>Alveolata</taxon>
        <taxon>Apicomplexa</taxon>
        <taxon>Aconoidasida</taxon>
        <taxon>Piroplasmida</taxon>
        <taxon>Babesiidae</taxon>
        <taxon>Babesia</taxon>
    </lineage>
</organism>
<reference evidence="1" key="2">
    <citation type="submission" date="2021-05" db="EMBL/GenBank/DDBJ databases">
        <authorList>
            <person name="Pain A."/>
        </authorList>
    </citation>
    <scope>NUCLEOTIDE SEQUENCE</scope>
    <source>
        <strain evidence="1">1802A</strain>
    </source>
</reference>
<dbReference type="EMBL" id="JAHBMH010000024">
    <property type="protein sequence ID" value="KAK1938342.1"/>
    <property type="molecule type" value="Genomic_DNA"/>
</dbReference>
<protein>
    <submittedName>
        <fullName evidence="1">Uncharacterized protein</fullName>
    </submittedName>
</protein>
<gene>
    <name evidence="1" type="ORF">X943_000380</name>
</gene>
<sequence>MVNLVPSFLRKIVTPRSSTFESNAFRRSESVDSHDSPVSLSAGPNSPSVRSVCEGGYEEPCTPICSEHVVLKGDLFEEGVTSNIATIALGDWGYPIIGGAQGEVKISGKYFKGLLRNCVNSIDPLEGFIAVSPASRIPKVEESDFSEYLRQVSTLYGTMEGESVFGEKSDPCDTAEDTSDSHVPKEYYSESYDIAKNRLFQQELDNIPTILSSLELQLKTVNGELQELLERRYTHVHEASISVEELHKRFLDVTTQINGIRIDLDGGSASSDGATGTHRAAISTFNKEELDGILLSGIERKRILQGMLSQLQLLRAIAAVPEHIQSIADSNGLAVANIVRDYMVHYLETELSSFRIAQSVASVLGETASTVVRVAETKFINLALVAIVEVCNSTDISEGIESLKVILNQLSQPLIALVHASSMEVALVTLAVTSKDSKAIFTYGEYDTWSDLMAAFERHGNKLITFLFLLHVWGCMLLRRVFCAERSPAHSRKIITAEEATALIKKLLLIIQDRAASVSPRGNMATVFQISSLISNSITLQSFCDDDMDYASIYDKGLEDDAASNQNNFSDDTEGGHTSSFANYVASVKGIMDGVAMNTFEDFARHLVISCNIAIDFEVKEFAAFIENLKAFSLRYEQLLKDIQERDLLFSMVRIGLSRELESHASVEGSTASVMLDTLNEDSNAEEDIHYRLRELADHAILSIGISCLEPLKLGNITKVQKALAEETWDEFHIHSSPLYDESFALVKSASAIDERLNLYSLLIDASPSCREDAAQDCIQLVALYHSLLDAEVSVLQSLETDLDDAIMHKACLMAESLRYFSRRVVNVAGEASTSVDTMCHNIASSTQLSSGDDSSSRQGYYTSVEKCSDDIESLKQRLLHILSTDIGNKMKRCMLMWVLQPTDSPYDDTGLQEMIQVVQKSVDVISVVLKDVTDVQMVFEIAFQQLHASIRRDEIDVERIDEFRDSCMEFITRLSHNTCIKLEICWLADTISNELFS</sequence>
<reference evidence="1" key="1">
    <citation type="journal article" date="2014" name="Nucleic Acids Res.">
        <title>The evolutionary dynamics of variant antigen genes in Babesia reveal a history of genomic innovation underlying host-parasite interaction.</title>
        <authorList>
            <person name="Jackson A.P."/>
            <person name="Otto T.D."/>
            <person name="Darby A."/>
            <person name="Ramaprasad A."/>
            <person name="Xia D."/>
            <person name="Echaide I.E."/>
            <person name="Farber M."/>
            <person name="Gahlot S."/>
            <person name="Gamble J."/>
            <person name="Gupta D."/>
            <person name="Gupta Y."/>
            <person name="Jackson L."/>
            <person name="Malandrin L."/>
            <person name="Malas T.B."/>
            <person name="Moussa E."/>
            <person name="Nair M."/>
            <person name="Reid A.J."/>
            <person name="Sanders M."/>
            <person name="Sharma J."/>
            <person name="Tracey A."/>
            <person name="Quail M.A."/>
            <person name="Weir W."/>
            <person name="Wastling J.M."/>
            <person name="Hall N."/>
            <person name="Willadsen P."/>
            <person name="Lingelbach K."/>
            <person name="Shiels B."/>
            <person name="Tait A."/>
            <person name="Berriman M."/>
            <person name="Allred D.R."/>
            <person name="Pain A."/>
        </authorList>
    </citation>
    <scope>NUCLEOTIDE SEQUENCE</scope>
    <source>
        <strain evidence="1">1802A</strain>
    </source>
</reference>
<dbReference type="Proteomes" id="UP001195914">
    <property type="component" value="Unassembled WGS sequence"/>
</dbReference>
<accession>A0AAD9GH31</accession>
<keyword evidence="2" id="KW-1185">Reference proteome</keyword>
<evidence type="ECO:0000313" key="2">
    <source>
        <dbReference type="Proteomes" id="UP001195914"/>
    </source>
</evidence>
<proteinExistence type="predicted"/>
<comment type="caution">
    <text evidence="1">The sequence shown here is derived from an EMBL/GenBank/DDBJ whole genome shotgun (WGS) entry which is preliminary data.</text>
</comment>